<dbReference type="eggNOG" id="ENOG5033T15">
    <property type="taxonomic scope" value="Bacteria"/>
</dbReference>
<feature type="chain" id="PRO_5001757533" description="Lipoprotein" evidence="1">
    <location>
        <begin position="21"/>
        <end position="290"/>
    </location>
</feature>
<dbReference type="Proteomes" id="UP000028252">
    <property type="component" value="Unassembled WGS sequence"/>
</dbReference>
<name>A0A081FZZ0_9GAMM</name>
<gene>
    <name evidence="2" type="ORF">ADIMK_1830</name>
</gene>
<keyword evidence="1" id="KW-0732">Signal</keyword>
<dbReference type="AlphaFoldDB" id="A0A081FZZ0"/>
<dbReference type="Pfam" id="PF09694">
    <property type="entry name" value="Gcw_chp"/>
    <property type="match status" value="1"/>
</dbReference>
<evidence type="ECO:0000313" key="3">
    <source>
        <dbReference type="Proteomes" id="UP000028252"/>
    </source>
</evidence>
<reference evidence="2 3" key="1">
    <citation type="submission" date="2014-04" db="EMBL/GenBank/DDBJ databases">
        <title>Marinobacterium kochiensis sp. nov., isolated from sediment sample collected from Kochi backwaters in Kerala, India.</title>
        <authorList>
            <person name="Singh A."/>
            <person name="Pinnaka A.K."/>
        </authorList>
    </citation>
    <scope>NUCLEOTIDE SEQUENCE [LARGE SCALE GENOMIC DNA]</scope>
    <source>
        <strain evidence="2 3">AK27</strain>
    </source>
</reference>
<dbReference type="InterPro" id="IPR010239">
    <property type="entry name" value="CHP02001"/>
</dbReference>
<keyword evidence="3" id="KW-1185">Reference proteome</keyword>
<organism evidence="2 3">
    <name type="scientific">Marinobacterium lacunae</name>
    <dbReference type="NCBI Taxonomy" id="1232683"/>
    <lineage>
        <taxon>Bacteria</taxon>
        <taxon>Pseudomonadati</taxon>
        <taxon>Pseudomonadota</taxon>
        <taxon>Gammaproteobacteria</taxon>
        <taxon>Oceanospirillales</taxon>
        <taxon>Oceanospirillaceae</taxon>
        <taxon>Marinobacterium</taxon>
    </lineage>
</organism>
<evidence type="ECO:0000256" key="1">
    <source>
        <dbReference type="SAM" id="SignalP"/>
    </source>
</evidence>
<dbReference type="RefSeq" id="WP_036186606.1">
    <property type="nucleotide sequence ID" value="NZ_JMQN01000021.1"/>
</dbReference>
<proteinExistence type="predicted"/>
<dbReference type="PATRIC" id="fig|1232683.4.peg.1805"/>
<dbReference type="EMBL" id="JMQN01000021">
    <property type="protein sequence ID" value="KEA64095.1"/>
    <property type="molecule type" value="Genomic_DNA"/>
</dbReference>
<feature type="signal peptide" evidence="1">
    <location>
        <begin position="1"/>
        <end position="20"/>
    </location>
</feature>
<protein>
    <recommendedName>
        <fullName evidence="4">Lipoprotein</fullName>
    </recommendedName>
</protein>
<evidence type="ECO:0008006" key="4">
    <source>
        <dbReference type="Google" id="ProtNLM"/>
    </source>
</evidence>
<dbReference type="OrthoDB" id="9149051at2"/>
<evidence type="ECO:0000313" key="2">
    <source>
        <dbReference type="EMBL" id="KEA64095.1"/>
    </source>
</evidence>
<dbReference type="STRING" id="1232683.ADIMK_1830"/>
<accession>A0A081FZZ0</accession>
<sequence length="290" mass="32168">MRILSLPILLAWALCGTAQAVEREADSYNIDTDITIKTDQRTRGISDSLMEPSLTLHTEIAHESGLIGLLEVARVSKKQFPDGSGAAITLGLGYRWGDPEAWHFGVGAAAELFPGAKFDAPHTFDLSTFTPGDFKTTDFNSNFLLFEANYGALEGRMLYVVSKTYRGADTGGVCGQMLLLASNPTDALECYGRGDHDSRGSMLFDLDYTVDLMPATSLRLHVGHQKVKNFKEADFTDYQIGLTRKQWGLNWNVDWYATDTNARELYQVQDGNKLRATDGNKVVFSVTRRF</sequence>
<comment type="caution">
    <text evidence="2">The sequence shown here is derived from an EMBL/GenBank/DDBJ whole genome shotgun (WGS) entry which is preliminary data.</text>
</comment>